<dbReference type="RefSeq" id="WP_190920573.1">
    <property type="nucleotide sequence ID" value="NZ_JACXIZ010000038.1"/>
</dbReference>
<keyword evidence="2" id="KW-0418">Kinase</keyword>
<protein>
    <submittedName>
        <fullName evidence="2">Protein kinase</fullName>
    </submittedName>
</protein>
<dbReference type="PANTHER" id="PTHR44167:SF24">
    <property type="entry name" value="SERINE_THREONINE-PROTEIN KINASE CHK2"/>
    <property type="match status" value="1"/>
</dbReference>
<dbReference type="InterPro" id="IPR000719">
    <property type="entry name" value="Prot_kinase_dom"/>
</dbReference>
<dbReference type="InterPro" id="IPR057929">
    <property type="entry name" value="RamC_N"/>
</dbReference>
<feature type="domain" description="Protein kinase" evidence="1">
    <location>
        <begin position="229"/>
        <end position="494"/>
    </location>
</feature>
<dbReference type="SMART" id="SM00220">
    <property type="entry name" value="S_TKc"/>
    <property type="match status" value="1"/>
</dbReference>
<dbReference type="Pfam" id="PF25816">
    <property type="entry name" value="RamC_N"/>
    <property type="match status" value="1"/>
</dbReference>
<dbReference type="PROSITE" id="PS50011">
    <property type="entry name" value="PROTEIN_KINASE_DOM"/>
    <property type="match status" value="1"/>
</dbReference>
<proteinExistence type="predicted"/>
<name>A0A927BV93_9BACL</name>
<gene>
    <name evidence="2" type="ORF">IDH44_19890</name>
</gene>
<dbReference type="InterPro" id="IPR011009">
    <property type="entry name" value="Kinase-like_dom_sf"/>
</dbReference>
<dbReference type="SUPFAM" id="SSF56112">
    <property type="entry name" value="Protein kinase-like (PK-like)"/>
    <property type="match status" value="1"/>
</dbReference>
<comment type="caution">
    <text evidence="2">The sequence shown here is derived from an EMBL/GenBank/DDBJ whole genome shotgun (WGS) entry which is preliminary data.</text>
</comment>
<keyword evidence="2" id="KW-0808">Transferase</keyword>
<dbReference type="Proteomes" id="UP000621560">
    <property type="component" value="Unassembled WGS sequence"/>
</dbReference>
<evidence type="ECO:0000313" key="3">
    <source>
        <dbReference type="Proteomes" id="UP000621560"/>
    </source>
</evidence>
<sequence length="500" mass="57090">MHDKGYQQFYRYTDMNWFDGFQSYIPNPELIDIATYDLPADWKHERKSNWYMVNSPDHKTTNQGWKIHLSATPLNGERLLGIVTKICVQQSISFKFQVDKHLLLMCSSKGWSREASGKFVTVYPNCEQKFKEVIEQFYEQLRGFAGPYILTDLRYKDSMCIYYRYGGIDGIRQLDITGDAKYYLKAPDGQLVPDIRTPYYNTPYWVKDPFGKEENPDDVSEISLKEGRYLINHAVNFSVVGGVYNALDLDTGNVVIIKEARPYTGGDENGVDGVQRLRQEYEILNIFNNTGIVPQVIDLFEDWEHTFLVQELIEGVDLGAFCVKENPLLRIYRNKNSNRHYVSKLVSIWNSLGQALRIFHTAGVVLGDFSIKNVLANTRTNNVKIIDFEAAITNEMSIQSNRIFTPGFTSPQRIYEGSQCKEDDYYSLGSIMLSMLFPISGILDLEPGSAATFSESYGKELGVPSEIINFITLSLSTCPEKRPAPDNLIEMIKIHLDDAI</sequence>
<dbReference type="EMBL" id="JACXIZ010000038">
    <property type="protein sequence ID" value="MBD2847467.1"/>
    <property type="molecule type" value="Genomic_DNA"/>
</dbReference>
<keyword evidence="3" id="KW-1185">Reference proteome</keyword>
<reference evidence="2" key="1">
    <citation type="submission" date="2020-09" db="EMBL/GenBank/DDBJ databases">
        <title>A novel bacterium of genus Paenibacillus, isolated from South China Sea.</title>
        <authorList>
            <person name="Huang H."/>
            <person name="Mo K."/>
            <person name="Hu Y."/>
        </authorList>
    </citation>
    <scope>NUCLEOTIDE SEQUENCE</scope>
    <source>
        <strain evidence="2">IB182496</strain>
    </source>
</reference>
<dbReference type="Gene3D" id="1.10.510.10">
    <property type="entry name" value="Transferase(Phosphotransferase) domain 1"/>
    <property type="match status" value="1"/>
</dbReference>
<dbReference type="AlphaFoldDB" id="A0A927BV93"/>
<organism evidence="2 3">
    <name type="scientific">Paenibacillus sabuli</name>
    <dbReference type="NCBI Taxonomy" id="2772509"/>
    <lineage>
        <taxon>Bacteria</taxon>
        <taxon>Bacillati</taxon>
        <taxon>Bacillota</taxon>
        <taxon>Bacilli</taxon>
        <taxon>Bacillales</taxon>
        <taxon>Paenibacillaceae</taxon>
        <taxon>Paenibacillus</taxon>
    </lineage>
</organism>
<dbReference type="Pfam" id="PF00069">
    <property type="entry name" value="Pkinase"/>
    <property type="match status" value="1"/>
</dbReference>
<dbReference type="PANTHER" id="PTHR44167">
    <property type="entry name" value="OVARIAN-SPECIFIC SERINE/THREONINE-PROTEIN KINASE LOK-RELATED"/>
    <property type="match status" value="1"/>
</dbReference>
<dbReference type="Gene3D" id="3.30.200.20">
    <property type="entry name" value="Phosphorylase Kinase, domain 1"/>
    <property type="match status" value="1"/>
</dbReference>
<accession>A0A927BV93</accession>
<evidence type="ECO:0000259" key="1">
    <source>
        <dbReference type="PROSITE" id="PS50011"/>
    </source>
</evidence>
<dbReference type="GO" id="GO:0004672">
    <property type="term" value="F:protein kinase activity"/>
    <property type="evidence" value="ECO:0007669"/>
    <property type="project" value="InterPro"/>
</dbReference>
<evidence type="ECO:0000313" key="2">
    <source>
        <dbReference type="EMBL" id="MBD2847467.1"/>
    </source>
</evidence>
<dbReference type="GO" id="GO:0005524">
    <property type="term" value="F:ATP binding"/>
    <property type="evidence" value="ECO:0007669"/>
    <property type="project" value="InterPro"/>
</dbReference>